<reference evidence="2" key="2">
    <citation type="journal article" date="2023" name="IMA Fungus">
        <title>Comparative genomic study of the Penicillium genus elucidates a diverse pangenome and 15 lateral gene transfer events.</title>
        <authorList>
            <person name="Petersen C."/>
            <person name="Sorensen T."/>
            <person name="Nielsen M.R."/>
            <person name="Sondergaard T.E."/>
            <person name="Sorensen J.L."/>
            <person name="Fitzpatrick D.A."/>
            <person name="Frisvad J.C."/>
            <person name="Nielsen K.L."/>
        </authorList>
    </citation>
    <scope>NUCLEOTIDE SEQUENCE</scope>
    <source>
        <strain evidence="2">IBT 30728</strain>
    </source>
</reference>
<keyword evidence="3" id="KW-1185">Reference proteome</keyword>
<sequence length="88" mass="9989">MNVISAVIRIVKYMKKHSKKRLTADAQGFLSDTTLNTLPPGNLYSPSRLTLITLPEHAVSELNREIRRQSASDREKIAETREPRRDGT</sequence>
<evidence type="ECO:0000313" key="2">
    <source>
        <dbReference type="EMBL" id="KAJ5483872.1"/>
    </source>
</evidence>
<dbReference type="Proteomes" id="UP001148312">
    <property type="component" value="Unassembled WGS sequence"/>
</dbReference>
<proteinExistence type="predicted"/>
<protein>
    <submittedName>
        <fullName evidence="2">Uncharacterized protein</fullName>
    </submittedName>
</protein>
<name>A0A9W9X4U2_9EURO</name>
<dbReference type="EMBL" id="JAPWDQ010000007">
    <property type="protein sequence ID" value="KAJ5483872.1"/>
    <property type="molecule type" value="Genomic_DNA"/>
</dbReference>
<accession>A0A9W9X4U2</accession>
<gene>
    <name evidence="2" type="ORF">N7539_006072</name>
</gene>
<comment type="caution">
    <text evidence="2">The sequence shown here is derived from an EMBL/GenBank/DDBJ whole genome shotgun (WGS) entry which is preliminary data.</text>
</comment>
<reference evidence="2" key="1">
    <citation type="submission" date="2022-12" db="EMBL/GenBank/DDBJ databases">
        <authorList>
            <person name="Petersen C."/>
        </authorList>
    </citation>
    <scope>NUCLEOTIDE SEQUENCE</scope>
    <source>
        <strain evidence="2">IBT 30728</strain>
    </source>
</reference>
<dbReference type="GeneID" id="81625923"/>
<evidence type="ECO:0000313" key="3">
    <source>
        <dbReference type="Proteomes" id="UP001148312"/>
    </source>
</evidence>
<evidence type="ECO:0000256" key="1">
    <source>
        <dbReference type="SAM" id="MobiDB-lite"/>
    </source>
</evidence>
<feature type="region of interest" description="Disordered" evidence="1">
    <location>
        <begin position="64"/>
        <end position="88"/>
    </location>
</feature>
<organism evidence="2 3">
    <name type="scientific">Penicillium diatomitis</name>
    <dbReference type="NCBI Taxonomy" id="2819901"/>
    <lineage>
        <taxon>Eukaryota</taxon>
        <taxon>Fungi</taxon>
        <taxon>Dikarya</taxon>
        <taxon>Ascomycota</taxon>
        <taxon>Pezizomycotina</taxon>
        <taxon>Eurotiomycetes</taxon>
        <taxon>Eurotiomycetidae</taxon>
        <taxon>Eurotiales</taxon>
        <taxon>Aspergillaceae</taxon>
        <taxon>Penicillium</taxon>
    </lineage>
</organism>
<dbReference type="AlphaFoldDB" id="A0A9W9X4U2"/>
<dbReference type="RefSeq" id="XP_056789142.1">
    <property type="nucleotide sequence ID" value="XM_056935674.1"/>
</dbReference>